<keyword evidence="7" id="KW-0808">Transferase</keyword>
<evidence type="ECO:0000256" key="2">
    <source>
        <dbReference type="ARBA" id="ARBA00022898"/>
    </source>
</evidence>
<dbReference type="PROSITE" id="PS50949">
    <property type="entry name" value="HTH_GNTR"/>
    <property type="match status" value="1"/>
</dbReference>
<dbReference type="SUPFAM" id="SSF46785">
    <property type="entry name" value="Winged helix' DNA-binding domain"/>
    <property type="match status" value="1"/>
</dbReference>
<dbReference type="InterPro" id="IPR051446">
    <property type="entry name" value="HTH_trans_reg/aminotransferase"/>
</dbReference>
<dbReference type="InterPro" id="IPR036390">
    <property type="entry name" value="WH_DNA-bd_sf"/>
</dbReference>
<evidence type="ECO:0000256" key="1">
    <source>
        <dbReference type="ARBA" id="ARBA00005384"/>
    </source>
</evidence>
<gene>
    <name evidence="7" type="ORF">LY11_02909</name>
</gene>
<comment type="similarity">
    <text evidence="1">In the C-terminal section; belongs to the class-I pyridoxal-phosphate-dependent aminotransferase family.</text>
</comment>
<dbReference type="PANTHER" id="PTHR46577:SF1">
    <property type="entry name" value="HTH-TYPE TRANSCRIPTIONAL REGULATORY PROTEIN GABR"/>
    <property type="match status" value="1"/>
</dbReference>
<dbReference type="GO" id="GO:0030170">
    <property type="term" value="F:pyridoxal phosphate binding"/>
    <property type="evidence" value="ECO:0007669"/>
    <property type="project" value="InterPro"/>
</dbReference>
<keyword evidence="5" id="KW-0804">Transcription</keyword>
<comment type="caution">
    <text evidence="7">The sequence shown here is derived from an EMBL/GenBank/DDBJ whole genome shotgun (WGS) entry which is preliminary data.</text>
</comment>
<name>A0A327SL38_9SPHI</name>
<sequence>MLPFKNLLQIDKSSSTSVFRQIASQLVLLIQKGILLPQMELPSTRVLAIDLGLHRKTIMAAYNDLIAEDWIESEERKGYRISSRLPIIKPRSYANKSSLKGYKGKSEFSFDQLEHVPSLPRILPGYQLIVDDGFPETDIFPIEKILKEYRKLLGFNVLKKSASSWDIGGSNSFKEALHSFLNETRGLNITTDNLMITRGAQMAIYIAASLILKPGDQVLVSDPSYFMADAVFRQLGAELIRVPVDSEGMDIDAVEIALNNKKIKLLYIIPHHHHPTTVTLSSARRTKLLELIRAYQLPVIEDDYDYDFQYQYSPYLPLASGEHDGNVIYIGSLTKVLGAPFRLGYMISTTDFLQSAMKFKSLIDLRSDVLMEGAIASLIRSGEFSRHIKKAIKLYGSRCDYSACLIQRELSEMIEFTKPQGGMALWLRFKKEFPVSQVISKASSMGLQLLGSSYTKGKDMSGIRFGFASVNEADIDFAVEVFKKISLR</sequence>
<dbReference type="InterPro" id="IPR015424">
    <property type="entry name" value="PyrdxlP-dep_Trfase"/>
</dbReference>
<dbReference type="AlphaFoldDB" id="A0A327SL38"/>
<dbReference type="OrthoDB" id="594134at2"/>
<dbReference type="InterPro" id="IPR004839">
    <property type="entry name" value="Aminotransferase_I/II_large"/>
</dbReference>
<dbReference type="Pfam" id="PF00392">
    <property type="entry name" value="GntR"/>
    <property type="match status" value="1"/>
</dbReference>
<dbReference type="Pfam" id="PF00155">
    <property type="entry name" value="Aminotran_1_2"/>
    <property type="match status" value="1"/>
</dbReference>
<organism evidence="7 8">
    <name type="scientific">Pedobacter cryoconitis</name>
    <dbReference type="NCBI Taxonomy" id="188932"/>
    <lineage>
        <taxon>Bacteria</taxon>
        <taxon>Pseudomonadati</taxon>
        <taxon>Bacteroidota</taxon>
        <taxon>Sphingobacteriia</taxon>
        <taxon>Sphingobacteriales</taxon>
        <taxon>Sphingobacteriaceae</taxon>
        <taxon>Pedobacter</taxon>
    </lineage>
</organism>
<evidence type="ECO:0000256" key="5">
    <source>
        <dbReference type="ARBA" id="ARBA00023163"/>
    </source>
</evidence>
<dbReference type="Proteomes" id="UP000249754">
    <property type="component" value="Unassembled WGS sequence"/>
</dbReference>
<feature type="domain" description="HTH gntR-type" evidence="6">
    <location>
        <begin position="16"/>
        <end position="84"/>
    </location>
</feature>
<keyword evidence="2" id="KW-0663">Pyridoxal phosphate</keyword>
<protein>
    <submittedName>
        <fullName evidence="7">GntR family transcriptional regulator/MocR family aminotransferase</fullName>
    </submittedName>
</protein>
<dbReference type="PANTHER" id="PTHR46577">
    <property type="entry name" value="HTH-TYPE TRANSCRIPTIONAL REGULATORY PROTEIN GABR"/>
    <property type="match status" value="1"/>
</dbReference>
<dbReference type="CDD" id="cd00609">
    <property type="entry name" value="AAT_like"/>
    <property type="match status" value="1"/>
</dbReference>
<dbReference type="Gene3D" id="3.40.640.10">
    <property type="entry name" value="Type I PLP-dependent aspartate aminotransferase-like (Major domain)"/>
    <property type="match status" value="1"/>
</dbReference>
<dbReference type="InterPro" id="IPR015421">
    <property type="entry name" value="PyrdxlP-dep_Trfase_major"/>
</dbReference>
<accession>A0A327SL38</accession>
<keyword evidence="3" id="KW-0805">Transcription regulation</keyword>
<dbReference type="GO" id="GO:0003700">
    <property type="term" value="F:DNA-binding transcription factor activity"/>
    <property type="evidence" value="ECO:0007669"/>
    <property type="project" value="InterPro"/>
</dbReference>
<dbReference type="RefSeq" id="WP_111634367.1">
    <property type="nucleotide sequence ID" value="NZ_QLLR01000014.1"/>
</dbReference>
<evidence type="ECO:0000313" key="7">
    <source>
        <dbReference type="EMBL" id="RAJ29205.1"/>
    </source>
</evidence>
<evidence type="ECO:0000256" key="4">
    <source>
        <dbReference type="ARBA" id="ARBA00023125"/>
    </source>
</evidence>
<dbReference type="SUPFAM" id="SSF53383">
    <property type="entry name" value="PLP-dependent transferases"/>
    <property type="match status" value="1"/>
</dbReference>
<reference evidence="7 8" key="1">
    <citation type="submission" date="2018-06" db="EMBL/GenBank/DDBJ databases">
        <title>Genomic Encyclopedia of Archaeal and Bacterial Type Strains, Phase II (KMG-II): from individual species to whole genera.</title>
        <authorList>
            <person name="Goeker M."/>
        </authorList>
    </citation>
    <scope>NUCLEOTIDE SEQUENCE [LARGE SCALE GENOMIC DNA]</scope>
    <source>
        <strain evidence="7 8">DSM 14825</strain>
    </source>
</reference>
<evidence type="ECO:0000256" key="3">
    <source>
        <dbReference type="ARBA" id="ARBA00023015"/>
    </source>
</evidence>
<evidence type="ECO:0000259" key="6">
    <source>
        <dbReference type="PROSITE" id="PS50949"/>
    </source>
</evidence>
<dbReference type="GO" id="GO:0003677">
    <property type="term" value="F:DNA binding"/>
    <property type="evidence" value="ECO:0007669"/>
    <property type="project" value="UniProtKB-KW"/>
</dbReference>
<keyword evidence="7" id="KW-0032">Aminotransferase</keyword>
<dbReference type="InterPro" id="IPR000524">
    <property type="entry name" value="Tscrpt_reg_HTH_GntR"/>
</dbReference>
<proteinExistence type="inferred from homology"/>
<dbReference type="EMBL" id="QLLR01000014">
    <property type="protein sequence ID" value="RAJ29205.1"/>
    <property type="molecule type" value="Genomic_DNA"/>
</dbReference>
<dbReference type="SMART" id="SM00345">
    <property type="entry name" value="HTH_GNTR"/>
    <property type="match status" value="1"/>
</dbReference>
<keyword evidence="4" id="KW-0238">DNA-binding</keyword>
<dbReference type="InterPro" id="IPR036388">
    <property type="entry name" value="WH-like_DNA-bd_sf"/>
</dbReference>
<evidence type="ECO:0000313" key="8">
    <source>
        <dbReference type="Proteomes" id="UP000249754"/>
    </source>
</evidence>
<dbReference type="CDD" id="cd07377">
    <property type="entry name" value="WHTH_GntR"/>
    <property type="match status" value="1"/>
</dbReference>
<dbReference type="GO" id="GO:0008483">
    <property type="term" value="F:transaminase activity"/>
    <property type="evidence" value="ECO:0007669"/>
    <property type="project" value="UniProtKB-KW"/>
</dbReference>
<dbReference type="Gene3D" id="1.10.10.10">
    <property type="entry name" value="Winged helix-like DNA-binding domain superfamily/Winged helix DNA-binding domain"/>
    <property type="match status" value="1"/>
</dbReference>